<proteinExistence type="predicted"/>
<dbReference type="Pfam" id="PF08982">
    <property type="entry name" value="AtaL"/>
    <property type="match status" value="1"/>
</dbReference>
<gene>
    <name evidence="1" type="ORF">FSPOR_5749</name>
</gene>
<dbReference type="InterPro" id="IPR023393">
    <property type="entry name" value="START-like_dom_sf"/>
</dbReference>
<organism evidence="1 2">
    <name type="scientific">Fusarium sporotrichioides</name>
    <dbReference type="NCBI Taxonomy" id="5514"/>
    <lineage>
        <taxon>Eukaryota</taxon>
        <taxon>Fungi</taxon>
        <taxon>Dikarya</taxon>
        <taxon>Ascomycota</taxon>
        <taxon>Pezizomycotina</taxon>
        <taxon>Sordariomycetes</taxon>
        <taxon>Hypocreomycetidae</taxon>
        <taxon>Hypocreales</taxon>
        <taxon>Nectriaceae</taxon>
        <taxon>Fusarium</taxon>
    </lineage>
</organism>
<dbReference type="Proteomes" id="UP000266152">
    <property type="component" value="Unassembled WGS sequence"/>
</dbReference>
<sequence>MVVINLAYSAPINPSDASPVLTEAQVWKGLQRKVRKAQEFVAPILNCEVLNEEETETGTKVTRQVTFDKDARGDADAVVKEIVHEFAPTRVDFRQPDGSNIFNIVSNDENGNLLMTYAFEWRHPELDADSDKVKEQRQKYSKVSTVCDCENELLTSIGKMAKIAVHGSIDTIRQLVKDGEI</sequence>
<dbReference type="Gene3D" id="3.30.530.20">
    <property type="match status" value="1"/>
</dbReference>
<reference evidence="1 2" key="1">
    <citation type="journal article" date="2018" name="PLoS Pathog.">
        <title>Evolution of structural diversity of trichothecenes, a family of toxins produced by plant pathogenic and entomopathogenic fungi.</title>
        <authorList>
            <person name="Proctor R.H."/>
            <person name="McCormick S.P."/>
            <person name="Kim H.S."/>
            <person name="Cardoza R.E."/>
            <person name="Stanley A.M."/>
            <person name="Lindo L."/>
            <person name="Kelly A."/>
            <person name="Brown D.W."/>
            <person name="Lee T."/>
            <person name="Vaughan M.M."/>
            <person name="Alexander N.J."/>
            <person name="Busman M."/>
            <person name="Gutierrez S."/>
        </authorList>
    </citation>
    <scope>NUCLEOTIDE SEQUENCE [LARGE SCALE GENOMIC DNA]</scope>
    <source>
        <strain evidence="1 2">NRRL 3299</strain>
    </source>
</reference>
<keyword evidence="2" id="KW-1185">Reference proteome</keyword>
<protein>
    <submittedName>
        <fullName evidence="1">Uncharacterized protein</fullName>
    </submittedName>
</protein>
<evidence type="ECO:0000313" key="1">
    <source>
        <dbReference type="EMBL" id="RGP67562.1"/>
    </source>
</evidence>
<dbReference type="AlphaFoldDB" id="A0A395S614"/>
<dbReference type="SUPFAM" id="SSF55961">
    <property type="entry name" value="Bet v1-like"/>
    <property type="match status" value="1"/>
</dbReference>
<name>A0A395S614_FUSSP</name>
<dbReference type="EMBL" id="PXOF01000079">
    <property type="protein sequence ID" value="RGP67562.1"/>
    <property type="molecule type" value="Genomic_DNA"/>
</dbReference>
<dbReference type="STRING" id="5514.A0A395S614"/>
<evidence type="ECO:0000313" key="2">
    <source>
        <dbReference type="Proteomes" id="UP000266152"/>
    </source>
</evidence>
<comment type="caution">
    <text evidence="1">The sequence shown here is derived from an EMBL/GenBank/DDBJ whole genome shotgun (WGS) entry which is preliminary data.</text>
</comment>
<dbReference type="InterPro" id="IPR015075">
    <property type="entry name" value="AtaL"/>
</dbReference>
<accession>A0A395S614</accession>